<evidence type="ECO:0000256" key="1">
    <source>
        <dbReference type="ARBA" id="ARBA00004141"/>
    </source>
</evidence>
<proteinExistence type="inferred from homology"/>
<feature type="domain" description="ABC transmembrane type-1" evidence="7">
    <location>
        <begin position="29"/>
        <end position="208"/>
    </location>
</feature>
<dbReference type="SUPFAM" id="SSF161098">
    <property type="entry name" value="MetI-like"/>
    <property type="match status" value="1"/>
</dbReference>
<evidence type="ECO:0000259" key="7">
    <source>
        <dbReference type="PROSITE" id="PS50928"/>
    </source>
</evidence>
<dbReference type="CDD" id="cd06261">
    <property type="entry name" value="TM_PBP2"/>
    <property type="match status" value="1"/>
</dbReference>
<accession>A0ABW4L5N8</accession>
<evidence type="ECO:0000313" key="8">
    <source>
        <dbReference type="EMBL" id="MFD1718896.1"/>
    </source>
</evidence>
<keyword evidence="4 6" id="KW-1133">Transmembrane helix</keyword>
<dbReference type="Gene3D" id="1.10.3720.10">
    <property type="entry name" value="MetI-like"/>
    <property type="match status" value="1"/>
</dbReference>
<dbReference type="EMBL" id="JBHUEE010000007">
    <property type="protein sequence ID" value="MFD1718896.1"/>
    <property type="molecule type" value="Genomic_DNA"/>
</dbReference>
<keyword evidence="9" id="KW-1185">Reference proteome</keyword>
<feature type="transmembrane region" description="Helical" evidence="6">
    <location>
        <begin position="155"/>
        <end position="178"/>
    </location>
</feature>
<feature type="transmembrane region" description="Helical" evidence="6">
    <location>
        <begin position="190"/>
        <end position="211"/>
    </location>
</feature>
<evidence type="ECO:0000313" key="9">
    <source>
        <dbReference type="Proteomes" id="UP001597277"/>
    </source>
</evidence>
<evidence type="ECO:0000256" key="5">
    <source>
        <dbReference type="ARBA" id="ARBA00023136"/>
    </source>
</evidence>
<comment type="subcellular location">
    <subcellularLocation>
        <location evidence="6">Cell membrane</location>
        <topology evidence="6">Multi-pass membrane protein</topology>
    </subcellularLocation>
    <subcellularLocation>
        <location evidence="1">Membrane</location>
        <topology evidence="1">Multi-pass membrane protein</topology>
    </subcellularLocation>
</comment>
<evidence type="ECO:0000256" key="6">
    <source>
        <dbReference type="RuleBase" id="RU363032"/>
    </source>
</evidence>
<dbReference type="PROSITE" id="PS50928">
    <property type="entry name" value="ABC_TM1"/>
    <property type="match status" value="1"/>
</dbReference>
<dbReference type="PANTHER" id="PTHR30177:SF33">
    <property type="entry name" value="POSSIBLE OSMOPROTECTANT (GLYCINE BETAINE_CARNITINE_CHOLINE_L-PROLINE) TRANSPORT INTEGRAL MEMBRANE PROTEIN ABC TRANSPORTER PROZ"/>
    <property type="match status" value="1"/>
</dbReference>
<dbReference type="InterPro" id="IPR051204">
    <property type="entry name" value="ABC_transp_perm/SBD"/>
</dbReference>
<evidence type="ECO:0000256" key="4">
    <source>
        <dbReference type="ARBA" id="ARBA00022989"/>
    </source>
</evidence>
<evidence type="ECO:0000256" key="3">
    <source>
        <dbReference type="ARBA" id="ARBA00022692"/>
    </source>
</evidence>
<name>A0ABW4L5N8_9MICO</name>
<sequence>MNGNAFAEAFRYLNDPLSWTGTRGILALLGDHLWMTFLAVVLAAVVALPLGLWLGRSGRGGSVVVATANLTRAVPTLALLYIFTAGLGLGQAPTIFAVAIFGVPPILSNTWTGLREIDPAARDAGIGMGMSRARLLREVELPLAMPLIGAGLRTAAVQIVATISLASLVGGGGLGLIVSNGIFTQRWGQAFAGALLVVVLALGLEAVLAGLQRLLTPKVVRTVAPGAR</sequence>
<dbReference type="InterPro" id="IPR035906">
    <property type="entry name" value="MetI-like_sf"/>
</dbReference>
<feature type="transmembrane region" description="Helical" evidence="6">
    <location>
        <begin position="76"/>
        <end position="101"/>
    </location>
</feature>
<gene>
    <name evidence="8" type="ORF">ACFSE6_13700</name>
</gene>
<organism evidence="8 9">
    <name type="scientific">Georgenia deserti</name>
    <dbReference type="NCBI Taxonomy" id="2093781"/>
    <lineage>
        <taxon>Bacteria</taxon>
        <taxon>Bacillati</taxon>
        <taxon>Actinomycetota</taxon>
        <taxon>Actinomycetes</taxon>
        <taxon>Micrococcales</taxon>
        <taxon>Bogoriellaceae</taxon>
        <taxon>Georgenia</taxon>
    </lineage>
</organism>
<evidence type="ECO:0000256" key="2">
    <source>
        <dbReference type="ARBA" id="ARBA00022448"/>
    </source>
</evidence>
<dbReference type="PANTHER" id="PTHR30177">
    <property type="entry name" value="GLYCINE BETAINE/L-PROLINE TRANSPORT SYSTEM PERMEASE PROTEIN PROW"/>
    <property type="match status" value="1"/>
</dbReference>
<dbReference type="InterPro" id="IPR000515">
    <property type="entry name" value="MetI-like"/>
</dbReference>
<feature type="transmembrane region" description="Helical" evidence="6">
    <location>
        <begin position="33"/>
        <end position="55"/>
    </location>
</feature>
<keyword evidence="3 6" id="KW-0812">Transmembrane</keyword>
<protein>
    <submittedName>
        <fullName evidence="8">ABC transporter permease</fullName>
    </submittedName>
</protein>
<dbReference type="Proteomes" id="UP001597277">
    <property type="component" value="Unassembled WGS sequence"/>
</dbReference>
<reference evidence="9" key="1">
    <citation type="journal article" date="2019" name="Int. J. Syst. Evol. Microbiol.">
        <title>The Global Catalogue of Microorganisms (GCM) 10K type strain sequencing project: providing services to taxonomists for standard genome sequencing and annotation.</title>
        <authorList>
            <consortium name="The Broad Institute Genomics Platform"/>
            <consortium name="The Broad Institute Genome Sequencing Center for Infectious Disease"/>
            <person name="Wu L."/>
            <person name="Ma J."/>
        </authorList>
    </citation>
    <scope>NUCLEOTIDE SEQUENCE [LARGE SCALE GENOMIC DNA]</scope>
    <source>
        <strain evidence="9">JCM 17130</strain>
    </source>
</reference>
<comment type="caution">
    <text evidence="8">The sequence shown here is derived from an EMBL/GenBank/DDBJ whole genome shotgun (WGS) entry which is preliminary data.</text>
</comment>
<keyword evidence="5 6" id="KW-0472">Membrane</keyword>
<dbReference type="Pfam" id="PF00528">
    <property type="entry name" value="BPD_transp_1"/>
    <property type="match status" value="1"/>
</dbReference>
<comment type="similarity">
    <text evidence="6">Belongs to the binding-protein-dependent transport system permease family.</text>
</comment>
<keyword evidence="2 6" id="KW-0813">Transport</keyword>
<dbReference type="RefSeq" id="WP_388008096.1">
    <property type="nucleotide sequence ID" value="NZ_JBHUEE010000007.1"/>
</dbReference>